<comment type="caution">
    <text evidence="1">The sequence shown here is derived from an EMBL/GenBank/DDBJ whole genome shotgun (WGS) entry which is preliminary data.</text>
</comment>
<keyword evidence="2" id="KW-1185">Reference proteome</keyword>
<reference evidence="1" key="1">
    <citation type="submission" date="2021-06" db="EMBL/GenBank/DDBJ databases">
        <title>Parelaphostrongylus tenuis whole genome reference sequence.</title>
        <authorList>
            <person name="Garwood T.J."/>
            <person name="Larsen P.A."/>
            <person name="Fountain-Jones N.M."/>
            <person name="Garbe J.R."/>
            <person name="Macchietto M.G."/>
            <person name="Kania S.A."/>
            <person name="Gerhold R.W."/>
            <person name="Richards J.E."/>
            <person name="Wolf T.M."/>
        </authorList>
    </citation>
    <scope>NUCLEOTIDE SEQUENCE</scope>
    <source>
        <strain evidence="1">MNPRO001-30</strain>
        <tissue evidence="1">Meninges</tissue>
    </source>
</reference>
<evidence type="ECO:0000313" key="1">
    <source>
        <dbReference type="EMBL" id="KAJ1352507.1"/>
    </source>
</evidence>
<gene>
    <name evidence="1" type="ORF">KIN20_008850</name>
</gene>
<sequence length="174" mass="19799">MITIVLAFHSVTDGFRMLDYRRPVCTPEQSCSYEAFGILFALCDCPHENSVCPRDEKNAVEHRGTFYNFCSPRNVQICEHGEISTTVSGIQTAIHCICPEDNELVQQPNEIKGVTDYVCRQKRHCIIDEVCGLKSSVGETRKFVMVREQCQELFKWNLSDIAQQSLITRTNLCA</sequence>
<evidence type="ECO:0000313" key="2">
    <source>
        <dbReference type="Proteomes" id="UP001196413"/>
    </source>
</evidence>
<organism evidence="1 2">
    <name type="scientific">Parelaphostrongylus tenuis</name>
    <name type="common">Meningeal worm</name>
    <dbReference type="NCBI Taxonomy" id="148309"/>
    <lineage>
        <taxon>Eukaryota</taxon>
        <taxon>Metazoa</taxon>
        <taxon>Ecdysozoa</taxon>
        <taxon>Nematoda</taxon>
        <taxon>Chromadorea</taxon>
        <taxon>Rhabditida</taxon>
        <taxon>Rhabditina</taxon>
        <taxon>Rhabditomorpha</taxon>
        <taxon>Strongyloidea</taxon>
        <taxon>Metastrongylidae</taxon>
        <taxon>Parelaphostrongylus</taxon>
    </lineage>
</organism>
<dbReference type="Proteomes" id="UP001196413">
    <property type="component" value="Unassembled WGS sequence"/>
</dbReference>
<accession>A0AAD5MPN0</accession>
<protein>
    <submittedName>
        <fullName evidence="1">Uncharacterized protein</fullName>
    </submittedName>
</protein>
<dbReference type="AlphaFoldDB" id="A0AAD5MPN0"/>
<proteinExistence type="predicted"/>
<name>A0AAD5MPN0_PARTN</name>
<dbReference type="EMBL" id="JAHQIW010001431">
    <property type="protein sequence ID" value="KAJ1352507.1"/>
    <property type="molecule type" value="Genomic_DNA"/>
</dbReference>